<protein>
    <submittedName>
        <fullName evidence="1">Uncharacterized protein</fullName>
    </submittedName>
</protein>
<name>A0A7R9ZIS7_9STRA</name>
<accession>A0A7R9ZIS7</accession>
<evidence type="ECO:0000313" key="1">
    <source>
        <dbReference type="EMBL" id="CAD8329073.1"/>
    </source>
</evidence>
<sequence length="101" mass="11453">MIKDPFYCAIGTLNMGSILAPSHSLFFRANTQRCDASWTFTSAWSSFLPKRSTGRSRFRAAHWCGAIHAHIHVIAERLLGALARFRAHVNLWRSAEEVRLP</sequence>
<organism evidence="1">
    <name type="scientific">Craspedostauros australis</name>
    <dbReference type="NCBI Taxonomy" id="1486917"/>
    <lineage>
        <taxon>Eukaryota</taxon>
        <taxon>Sar</taxon>
        <taxon>Stramenopiles</taxon>
        <taxon>Ochrophyta</taxon>
        <taxon>Bacillariophyta</taxon>
        <taxon>Bacillariophyceae</taxon>
        <taxon>Bacillariophycidae</taxon>
        <taxon>Naviculales</taxon>
        <taxon>Naviculaceae</taxon>
        <taxon>Craspedostauros</taxon>
    </lineage>
</organism>
<dbReference type="AlphaFoldDB" id="A0A7R9ZIS7"/>
<gene>
    <name evidence="1" type="ORF">CAUS1442_LOCUS1171</name>
</gene>
<reference evidence="1" key="1">
    <citation type="submission" date="2021-01" db="EMBL/GenBank/DDBJ databases">
        <authorList>
            <person name="Corre E."/>
            <person name="Pelletier E."/>
            <person name="Niang G."/>
            <person name="Scheremetjew M."/>
            <person name="Finn R."/>
            <person name="Kale V."/>
            <person name="Holt S."/>
            <person name="Cochrane G."/>
            <person name="Meng A."/>
            <person name="Brown T."/>
            <person name="Cohen L."/>
        </authorList>
    </citation>
    <scope>NUCLEOTIDE SEQUENCE</scope>
    <source>
        <strain evidence="1">CCMP3328</strain>
    </source>
</reference>
<proteinExistence type="predicted"/>
<dbReference type="EMBL" id="HBEF01001840">
    <property type="protein sequence ID" value="CAD8329073.1"/>
    <property type="molecule type" value="Transcribed_RNA"/>
</dbReference>